<organism evidence="4 5">
    <name type="scientific">Paludibaculum fermentans</name>
    <dbReference type="NCBI Taxonomy" id="1473598"/>
    <lineage>
        <taxon>Bacteria</taxon>
        <taxon>Pseudomonadati</taxon>
        <taxon>Acidobacteriota</taxon>
        <taxon>Terriglobia</taxon>
        <taxon>Bryobacterales</taxon>
        <taxon>Bryobacteraceae</taxon>
        <taxon>Paludibaculum</taxon>
    </lineage>
</organism>
<feature type="chain" id="PRO_5032881652" evidence="2">
    <location>
        <begin position="17"/>
        <end position="433"/>
    </location>
</feature>
<sequence length="433" mass="47139">MLRLALLSLLAFSLAAQDRVGTIQVRVATDHTDWRYEPGKPVKFQITAVQDGHSLSGVKVTYRIGPEMMPPKIDQTATITAESLTVEGGTMNEPGFLRCIATVEKNGKTYRGLATAAFQPESIKPTQKDPADFDEFWAAGKAALAKLPIDARITPLPEYGNAQADCYQVNLQNVGMGNAPSRFYGVLCEPKAPGKYPALLSVPGAGVRPYRGMAEMAARGVITLQVGIHGIPVTMDQPVYDSLGSGALANYSVFGLDNRDRYYFRRVYLGCVRANDYLTSLPKWDGEHLVVTGGSQGGALSIVTAALDPRVKGLAAYYPALSDVTGYLQNRAGGWPHMFRATEGPAAHRSQDKIETSRYYDVVNFARRVKVPGLYSWGFNDETCPPTSMYSAYNVIPGQKKLMLALETGHNNVPEQVAEVQVWLLAFLHAAGQ</sequence>
<reference evidence="4 5" key="1">
    <citation type="submission" date="2020-10" db="EMBL/GenBank/DDBJ databases">
        <title>Complete genome sequence of Paludibaculum fermentans P105T, a facultatively anaerobic acidobacterium capable of dissimilatory Fe(III) reduction.</title>
        <authorList>
            <person name="Dedysh S.N."/>
            <person name="Beletsky A.V."/>
            <person name="Kulichevskaya I.S."/>
            <person name="Mardanov A.V."/>
            <person name="Ravin N.V."/>
        </authorList>
    </citation>
    <scope>NUCLEOTIDE SEQUENCE [LARGE SCALE GENOMIC DNA]</scope>
    <source>
        <strain evidence="4 5">P105</strain>
    </source>
</reference>
<dbReference type="GO" id="GO:0052689">
    <property type="term" value="F:carboxylic ester hydrolase activity"/>
    <property type="evidence" value="ECO:0007669"/>
    <property type="project" value="TreeGrafter"/>
</dbReference>
<dbReference type="Pfam" id="PF05448">
    <property type="entry name" value="AXE1"/>
    <property type="match status" value="1"/>
</dbReference>
<dbReference type="PANTHER" id="PTHR40111">
    <property type="entry name" value="CEPHALOSPORIN-C DEACETYLASE"/>
    <property type="match status" value="1"/>
</dbReference>
<gene>
    <name evidence="4" type="ORF">IRI77_15615</name>
</gene>
<dbReference type="EMBL" id="CP063849">
    <property type="protein sequence ID" value="QOY91317.1"/>
    <property type="molecule type" value="Genomic_DNA"/>
</dbReference>
<accession>A0A7S7NX06</accession>
<feature type="active site" description="Charge relay system" evidence="1">
    <location>
        <position position="381"/>
    </location>
</feature>
<dbReference type="AlphaFoldDB" id="A0A7S7NX06"/>
<dbReference type="PANTHER" id="PTHR40111:SF1">
    <property type="entry name" value="CEPHALOSPORIN-C DEACETYLASE"/>
    <property type="match status" value="1"/>
</dbReference>
<dbReference type="GO" id="GO:0005976">
    <property type="term" value="P:polysaccharide metabolic process"/>
    <property type="evidence" value="ECO:0007669"/>
    <property type="project" value="TreeGrafter"/>
</dbReference>
<evidence type="ECO:0000313" key="5">
    <source>
        <dbReference type="Proteomes" id="UP000593892"/>
    </source>
</evidence>
<feature type="active site" description="Charge relay system" evidence="1">
    <location>
        <position position="410"/>
    </location>
</feature>
<dbReference type="Proteomes" id="UP000593892">
    <property type="component" value="Chromosome"/>
</dbReference>
<protein>
    <submittedName>
        <fullName evidence="4">Acetylxylan esterase</fullName>
    </submittedName>
</protein>
<evidence type="ECO:0000259" key="3">
    <source>
        <dbReference type="Pfam" id="PF05448"/>
    </source>
</evidence>
<feature type="domain" description="Acetyl xylan esterase" evidence="3">
    <location>
        <begin position="124"/>
        <end position="420"/>
    </location>
</feature>
<evidence type="ECO:0000256" key="2">
    <source>
        <dbReference type="SAM" id="SignalP"/>
    </source>
</evidence>
<dbReference type="RefSeq" id="WP_194452971.1">
    <property type="nucleotide sequence ID" value="NZ_CP063849.1"/>
</dbReference>
<keyword evidence="5" id="KW-1185">Reference proteome</keyword>
<dbReference type="InterPro" id="IPR039069">
    <property type="entry name" value="CE7"/>
</dbReference>
<dbReference type="KEGG" id="pfer:IRI77_15615"/>
<dbReference type="InterPro" id="IPR008391">
    <property type="entry name" value="AXE1_dom"/>
</dbReference>
<dbReference type="SUPFAM" id="SSF53474">
    <property type="entry name" value="alpha/beta-Hydrolases"/>
    <property type="match status" value="1"/>
</dbReference>
<dbReference type="Gene3D" id="3.40.50.1820">
    <property type="entry name" value="alpha/beta hydrolase"/>
    <property type="match status" value="1"/>
</dbReference>
<proteinExistence type="predicted"/>
<evidence type="ECO:0000256" key="1">
    <source>
        <dbReference type="PIRSR" id="PIRSR639069-1"/>
    </source>
</evidence>
<evidence type="ECO:0000313" key="4">
    <source>
        <dbReference type="EMBL" id="QOY91317.1"/>
    </source>
</evidence>
<name>A0A7S7NX06_PALFE</name>
<dbReference type="InterPro" id="IPR029058">
    <property type="entry name" value="AB_hydrolase_fold"/>
</dbReference>
<keyword evidence="2" id="KW-0732">Signal</keyword>
<feature type="active site" description="Nucleophile" evidence="1">
    <location>
        <position position="295"/>
    </location>
</feature>
<feature type="signal peptide" evidence="2">
    <location>
        <begin position="1"/>
        <end position="16"/>
    </location>
</feature>